<evidence type="ECO:0000256" key="2">
    <source>
        <dbReference type="ARBA" id="ARBA00006479"/>
    </source>
</evidence>
<dbReference type="EMBL" id="FOTB01000002">
    <property type="protein sequence ID" value="SFK64865.1"/>
    <property type="molecule type" value="Genomic_DNA"/>
</dbReference>
<dbReference type="RefSeq" id="WP_046791209.1">
    <property type="nucleotide sequence ID" value="NZ_CP011366.1"/>
</dbReference>
<dbReference type="Gene3D" id="3.30.420.40">
    <property type="match status" value="2"/>
</dbReference>
<keyword evidence="3" id="KW-0859">Xylose metabolism</keyword>
<reference evidence="5 7" key="3">
    <citation type="submission" date="2016-10" db="EMBL/GenBank/DDBJ databases">
        <authorList>
            <person name="Varghese N."/>
            <person name="Submissions S."/>
        </authorList>
    </citation>
    <scope>NUCLEOTIDE SEQUENCE [LARGE SCALE GENOMIC DNA]</scope>
    <source>
        <strain evidence="5 7">CGMCC 1.6501</strain>
    </source>
</reference>
<dbReference type="InterPro" id="IPR036390">
    <property type="entry name" value="WH_DNA-bd_sf"/>
</dbReference>
<dbReference type="PANTHER" id="PTHR18964:SF149">
    <property type="entry name" value="BIFUNCTIONAL UDP-N-ACETYLGLUCOSAMINE 2-EPIMERASE_N-ACETYLMANNOSAMINE KINASE"/>
    <property type="match status" value="1"/>
</dbReference>
<dbReference type="Proteomes" id="UP000183090">
    <property type="component" value="Unassembled WGS sequence"/>
</dbReference>
<evidence type="ECO:0000313" key="4">
    <source>
        <dbReference type="EMBL" id="AKG75032.1"/>
    </source>
</evidence>
<dbReference type="PANTHER" id="PTHR18964">
    <property type="entry name" value="ROK (REPRESSOR, ORF, KINASE) FAMILY"/>
    <property type="match status" value="1"/>
</dbReference>
<keyword evidence="3" id="KW-0119">Carbohydrate metabolism</keyword>
<gene>
    <name evidence="4" type="ORF">AAT16_13065</name>
    <name evidence="5" type="ORF">SAMN05216235_0868</name>
</gene>
<dbReference type="PROSITE" id="PS01125">
    <property type="entry name" value="ROK"/>
    <property type="match status" value="1"/>
</dbReference>
<dbReference type="Pfam" id="PF00480">
    <property type="entry name" value="ROK"/>
    <property type="match status" value="1"/>
</dbReference>
<evidence type="ECO:0000313" key="6">
    <source>
        <dbReference type="Proteomes" id="UP000034029"/>
    </source>
</evidence>
<evidence type="ECO:0000313" key="7">
    <source>
        <dbReference type="Proteomes" id="UP000183090"/>
    </source>
</evidence>
<comment type="similarity">
    <text evidence="2">Belongs to the ROK (NagC/XylR) family.</text>
</comment>
<sequence length="389" mass="44040">MLTGDANYIKTMNRRLVLEDIIRNKSISRVNISKRTGLNKATVSSQVTELIEQSLVIEKPVENYQSPGRRPINLELNPMSTYTIGIDIDRAHIRIVVVNLKGMTVYNNMHDFDIRRTEQLVEILPDLLQPVISQYDEVYSPNKLVGIGISLHGIVTEYRELIYSPPDQIHIQPLLTKLEDTFKVPVYTDNNANMAVRAEQAFTEYQSNLYCVTLSSGIGLGILLNNEVFRGFTGYAGEVGHMIIKQNGIQCRCGNQGCFERYASDEVLKQSLSENNIELYDYPTYESLKENAKAKEVFDAYISFLAVGLNNIINIFNPKKLVINSSIFTKYPELIEDLKPKLSSSFIDYEEIVISSLGDRSSALGAAIVPLARFLDINHLDLNEYHYTH</sequence>
<dbReference type="OrthoDB" id="9796533at2"/>
<evidence type="ECO:0000256" key="1">
    <source>
        <dbReference type="ARBA" id="ARBA00002486"/>
    </source>
</evidence>
<dbReference type="EMBL" id="CP011366">
    <property type="protein sequence ID" value="AKG75032.1"/>
    <property type="molecule type" value="Genomic_DNA"/>
</dbReference>
<dbReference type="InterPro" id="IPR049874">
    <property type="entry name" value="ROK_cs"/>
</dbReference>
<proteinExistence type="inferred from homology"/>
<comment type="function">
    <text evidence="1">Transcriptional repressor of xylose-utilizing enzymes.</text>
</comment>
<dbReference type="InterPro" id="IPR000600">
    <property type="entry name" value="ROK"/>
</dbReference>
<dbReference type="SUPFAM" id="SSF46785">
    <property type="entry name" value="Winged helix' DNA-binding domain"/>
    <property type="match status" value="1"/>
</dbReference>
<dbReference type="SUPFAM" id="SSF53067">
    <property type="entry name" value="Actin-like ATPase domain"/>
    <property type="match status" value="1"/>
</dbReference>
<dbReference type="Proteomes" id="UP000034029">
    <property type="component" value="Chromosome"/>
</dbReference>
<dbReference type="GO" id="GO:0042732">
    <property type="term" value="P:D-xylose metabolic process"/>
    <property type="evidence" value="ECO:0007669"/>
    <property type="project" value="UniProtKB-KW"/>
</dbReference>
<keyword evidence="6" id="KW-1185">Reference proteome</keyword>
<organism evidence="5 7">
    <name type="scientific">Salinicoccus halodurans</name>
    <dbReference type="NCBI Taxonomy" id="407035"/>
    <lineage>
        <taxon>Bacteria</taxon>
        <taxon>Bacillati</taxon>
        <taxon>Bacillota</taxon>
        <taxon>Bacilli</taxon>
        <taxon>Bacillales</taxon>
        <taxon>Staphylococcaceae</taxon>
        <taxon>Salinicoccus</taxon>
    </lineage>
</organism>
<dbReference type="CDD" id="cd24077">
    <property type="entry name" value="ASKHA_ATPase_ROK_SaXylR-like"/>
    <property type="match status" value="1"/>
</dbReference>
<evidence type="ECO:0000256" key="3">
    <source>
        <dbReference type="ARBA" id="ARBA00022629"/>
    </source>
</evidence>
<dbReference type="Gene3D" id="1.10.10.10">
    <property type="entry name" value="Winged helix-like DNA-binding domain superfamily/Winged helix DNA-binding domain"/>
    <property type="match status" value="1"/>
</dbReference>
<dbReference type="AlphaFoldDB" id="A0A0F7HPE6"/>
<protein>
    <submittedName>
        <fullName evidence="5">Transcriptional regulator /xylose repressor, XylR</fullName>
    </submittedName>
</protein>
<dbReference type="InterPro" id="IPR043129">
    <property type="entry name" value="ATPase_NBD"/>
</dbReference>
<accession>A0A0F7HPE6</accession>
<reference evidence="6" key="2">
    <citation type="submission" date="2015-04" db="EMBL/GenBank/DDBJ databases">
        <title>Complete genome sequence of Salinicoccus halodurans strain H3B36, isolated from the Qaidam basin of China.</title>
        <authorList>
            <person name="Ma Y."/>
            <person name="Jiang K."/>
            <person name="Xue Y."/>
        </authorList>
    </citation>
    <scope>NUCLEOTIDE SEQUENCE [LARGE SCALE GENOMIC DNA]</scope>
    <source>
        <strain evidence="6">H3B36</strain>
    </source>
</reference>
<dbReference type="KEGG" id="shv:AAT16_13065"/>
<dbReference type="InterPro" id="IPR036388">
    <property type="entry name" value="WH-like_DNA-bd_sf"/>
</dbReference>
<evidence type="ECO:0000313" key="5">
    <source>
        <dbReference type="EMBL" id="SFK64865.1"/>
    </source>
</evidence>
<name>A0A0F7HPE6_9STAP</name>
<reference evidence="4 6" key="1">
    <citation type="journal article" date="2015" name="Int. J. Syst. Evol. Microbiol.">
        <title>Complete genome sequence of Salinicoccus halodurans H3B36, isolated from the Qaidam Basin in China.</title>
        <authorList>
            <person name="Jiang K."/>
            <person name="Xue Y."/>
            <person name="Ma Y."/>
        </authorList>
    </citation>
    <scope>NUCLEOTIDE SEQUENCE [LARGE SCALE GENOMIC DNA]</scope>
    <source>
        <strain evidence="4 6">H3B36</strain>
    </source>
</reference>